<dbReference type="Pfam" id="PF19700">
    <property type="entry name" value="DUF6198"/>
    <property type="match status" value="1"/>
</dbReference>
<comment type="caution">
    <text evidence="2">The sequence shown here is derived from an EMBL/GenBank/DDBJ whole genome shotgun (WGS) entry which is preliminary data.</text>
</comment>
<evidence type="ECO:0000256" key="1">
    <source>
        <dbReference type="SAM" id="Phobius"/>
    </source>
</evidence>
<keyword evidence="1" id="KW-0472">Membrane</keyword>
<organism evidence="2 3">
    <name type="scientific">Aerococcus viridans</name>
    <dbReference type="NCBI Taxonomy" id="1377"/>
    <lineage>
        <taxon>Bacteria</taxon>
        <taxon>Bacillati</taxon>
        <taxon>Bacillota</taxon>
        <taxon>Bacilli</taxon>
        <taxon>Lactobacillales</taxon>
        <taxon>Aerococcaceae</taxon>
        <taxon>Aerococcus</taxon>
    </lineage>
</organism>
<dbReference type="PANTHER" id="PTHR40078">
    <property type="entry name" value="INTEGRAL MEMBRANE PROTEIN-RELATED"/>
    <property type="match status" value="1"/>
</dbReference>
<gene>
    <name evidence="2" type="ORF">CJ191_00140</name>
</gene>
<evidence type="ECO:0000313" key="2">
    <source>
        <dbReference type="EMBL" id="PMC80567.1"/>
    </source>
</evidence>
<feature type="transmembrane region" description="Helical" evidence="1">
    <location>
        <begin position="116"/>
        <end position="137"/>
    </location>
</feature>
<dbReference type="OrthoDB" id="9814474at2"/>
<feature type="transmembrane region" description="Helical" evidence="1">
    <location>
        <begin position="12"/>
        <end position="36"/>
    </location>
</feature>
<keyword evidence="1" id="KW-1133">Transmembrane helix</keyword>
<feature type="transmembrane region" description="Helical" evidence="1">
    <location>
        <begin position="83"/>
        <end position="104"/>
    </location>
</feature>
<feature type="transmembrane region" description="Helical" evidence="1">
    <location>
        <begin position="56"/>
        <end position="76"/>
    </location>
</feature>
<keyword evidence="3" id="KW-1185">Reference proteome</keyword>
<dbReference type="EMBL" id="PNHQ01000001">
    <property type="protein sequence ID" value="PMC80567.1"/>
    <property type="molecule type" value="Genomic_DNA"/>
</dbReference>
<proteinExistence type="predicted"/>
<dbReference type="InterPro" id="IPR038750">
    <property type="entry name" value="YczE/YyaS-like"/>
</dbReference>
<evidence type="ECO:0008006" key="4">
    <source>
        <dbReference type="Google" id="ProtNLM"/>
    </source>
</evidence>
<protein>
    <recommendedName>
        <fullName evidence="4">YitT family protein</fullName>
    </recommendedName>
</protein>
<dbReference type="PANTHER" id="PTHR40078:SF1">
    <property type="entry name" value="INTEGRAL MEMBRANE PROTEIN"/>
    <property type="match status" value="1"/>
</dbReference>
<feature type="transmembrane region" description="Helical" evidence="1">
    <location>
        <begin position="171"/>
        <end position="195"/>
    </location>
</feature>
<dbReference type="AlphaFoldDB" id="A0A2N6UG85"/>
<keyword evidence="1" id="KW-0812">Transmembrane</keyword>
<name>A0A2N6UG85_9LACT</name>
<sequence length="221" mass="24265">MEINMHKRTVDLLIRALIAFIGCVGIALGVSISGVMDMGMDPFAALWMAVSDFVPIGFGNIVFIVNLIIFTIAFFIDRSKFGLGTFINWVFCGYMIQYFTYYFTQIIGLGTDDMSLLIRVILTLVGGTVFLLGAAFYMSAGLGVAPLDAIAPILEEKTPLSFAQGRFLHEVICLILAFILGGPVGVMTLYLGFFAGPMLALFRSKLTEPFVRKVTREGIRD</sequence>
<accession>A0A2N6UG85</accession>
<evidence type="ECO:0000313" key="3">
    <source>
        <dbReference type="Proteomes" id="UP000235701"/>
    </source>
</evidence>
<reference evidence="2 3" key="1">
    <citation type="submission" date="2017-09" db="EMBL/GenBank/DDBJ databases">
        <title>Bacterial strain isolated from the female urinary microbiota.</title>
        <authorList>
            <person name="Thomas-White K."/>
            <person name="Kumar N."/>
            <person name="Forster S."/>
            <person name="Putonti C."/>
            <person name="Lawley T."/>
            <person name="Wolfe A.J."/>
        </authorList>
    </citation>
    <scope>NUCLEOTIDE SEQUENCE [LARGE SCALE GENOMIC DNA]</scope>
    <source>
        <strain evidence="2 3">UMB0240</strain>
    </source>
</reference>
<dbReference type="Proteomes" id="UP000235701">
    <property type="component" value="Unassembled WGS sequence"/>
</dbReference>